<dbReference type="AlphaFoldDB" id="U1N9S9"/>
<feature type="region of interest" description="Disordered" evidence="1">
    <location>
        <begin position="212"/>
        <end position="240"/>
    </location>
</feature>
<dbReference type="HOGENOM" id="CLU_069299_0_0_2"/>
<evidence type="ECO:0000256" key="1">
    <source>
        <dbReference type="SAM" id="MobiDB-lite"/>
    </source>
</evidence>
<feature type="compositionally biased region" description="Basic and acidic residues" evidence="1">
    <location>
        <begin position="302"/>
        <end position="313"/>
    </location>
</feature>
<feature type="compositionally biased region" description="Basic and acidic residues" evidence="1">
    <location>
        <begin position="222"/>
        <end position="240"/>
    </location>
</feature>
<sequence length="331" mass="36714">MSLISPPHASNQEEFAFELALCSHLETTTEWVISRQLGAAVVHPGRRIIDICGVIPGSSFDTRSMITDERIPERAIAGPAGVGTSVRRSDAIDGSPQTTEAAIEQALAADFFTIEHQNGQEHIRQTTRYPTGWFDQIIGIENKPDLKRPGELTRQLQVDISLGLFDAVILATKTHVTRAHLNRIPDAVGVWQFDPDTADRTIIKQSTELATGTPGIELGSDQSDHTEIHPVSSEEKARARRRVAERAYGKGWRNYPLPSCAHAETQPDGRPYCAEFNCVINPAQSCDTECPAYTHAEPPRCNSDELRDERSPWHSDPPGVRHRQSGLDRFR</sequence>
<name>U1N9S9_9EURY</name>
<feature type="region of interest" description="Disordered" evidence="1">
    <location>
        <begin position="299"/>
        <end position="331"/>
    </location>
</feature>
<dbReference type="Proteomes" id="UP000030649">
    <property type="component" value="Unassembled WGS sequence"/>
</dbReference>
<accession>U1N9S9</accession>
<evidence type="ECO:0000313" key="2">
    <source>
        <dbReference type="EMBL" id="ERG93323.1"/>
    </source>
</evidence>
<gene>
    <name evidence="2" type="ORF">J07HQW1_03384</name>
</gene>
<reference evidence="2 3" key="1">
    <citation type="journal article" date="2013" name="PLoS ONE">
        <title>Assembly-driven community genomics of a hypersaline microbial ecosystem.</title>
        <authorList>
            <person name="Podell S."/>
            <person name="Ugalde J.A."/>
            <person name="Narasingarao P."/>
            <person name="Banfield J.F."/>
            <person name="Heidelberg K.B."/>
            <person name="Allen E.E."/>
        </authorList>
    </citation>
    <scope>NUCLEOTIDE SEQUENCE [LARGE SCALE GENOMIC DNA]</scope>
    <source>
        <strain evidence="3">J07HQW1</strain>
    </source>
</reference>
<dbReference type="InterPro" id="IPR043901">
    <property type="entry name" value="DUF5787"/>
</dbReference>
<proteinExistence type="predicted"/>
<evidence type="ECO:0000313" key="3">
    <source>
        <dbReference type="Proteomes" id="UP000030649"/>
    </source>
</evidence>
<organism evidence="2 3">
    <name type="scientific">Haloquadratum walsbyi J07HQW1</name>
    <dbReference type="NCBI Taxonomy" id="1238424"/>
    <lineage>
        <taxon>Archaea</taxon>
        <taxon>Methanobacteriati</taxon>
        <taxon>Methanobacteriota</taxon>
        <taxon>Stenosarchaea group</taxon>
        <taxon>Halobacteria</taxon>
        <taxon>Halobacteriales</taxon>
        <taxon>Haloferacaceae</taxon>
        <taxon>Haloquadratum</taxon>
    </lineage>
</organism>
<dbReference type="EMBL" id="KE356560">
    <property type="protein sequence ID" value="ERG93323.1"/>
    <property type="molecule type" value="Genomic_DNA"/>
</dbReference>
<protein>
    <submittedName>
        <fullName evidence="2">Uncharacterized protein</fullName>
    </submittedName>
</protein>
<dbReference type="Pfam" id="PF19100">
    <property type="entry name" value="DUF5787"/>
    <property type="match status" value="1"/>
</dbReference>